<accession>A0A7Z0HZ73</accession>
<dbReference type="AlphaFoldDB" id="A0A7Z0HZ73"/>
<evidence type="ECO:0000313" key="2">
    <source>
        <dbReference type="Proteomes" id="UP000529417"/>
    </source>
</evidence>
<dbReference type="Proteomes" id="UP000529417">
    <property type="component" value="Unassembled WGS sequence"/>
</dbReference>
<dbReference type="EMBL" id="JACBXS010000010">
    <property type="protein sequence ID" value="NYS24722.1"/>
    <property type="molecule type" value="Genomic_DNA"/>
</dbReference>
<keyword evidence="1" id="KW-0540">Nuclease</keyword>
<proteinExistence type="predicted"/>
<organism evidence="1 2">
    <name type="scientific">Rhabdonatronobacter sediminivivens</name>
    <dbReference type="NCBI Taxonomy" id="2743469"/>
    <lineage>
        <taxon>Bacteria</taxon>
        <taxon>Pseudomonadati</taxon>
        <taxon>Pseudomonadota</taxon>
        <taxon>Alphaproteobacteria</taxon>
        <taxon>Rhodobacterales</taxon>
        <taxon>Paracoccaceae</taxon>
        <taxon>Rhabdonatronobacter</taxon>
    </lineage>
</organism>
<reference evidence="1 2" key="1">
    <citation type="journal article" date="2000" name="Arch. Microbiol.">
        <title>Rhodobaca bogoriensis gen. nov. and sp. nov., an alkaliphilic purple nonsulfur bacterium from African Rift Valley soda lakes.</title>
        <authorList>
            <person name="Milford A.D."/>
            <person name="Achenbach L.A."/>
            <person name="Jung D.O."/>
            <person name="Madigan M.T."/>
        </authorList>
    </citation>
    <scope>NUCLEOTIDE SEQUENCE [LARGE SCALE GENOMIC DNA]</scope>
    <source>
        <strain evidence="1 2">2376</strain>
    </source>
</reference>
<dbReference type="PANTHER" id="PTHR37827:SF1">
    <property type="entry name" value="HNH DOMAIN-CONTAINING PROTEIN"/>
    <property type="match status" value="1"/>
</dbReference>
<dbReference type="RefSeq" id="WP_179905423.1">
    <property type="nucleotide sequence ID" value="NZ_JACBXS010000010.1"/>
</dbReference>
<comment type="caution">
    <text evidence="1">The sequence shown here is derived from an EMBL/GenBank/DDBJ whole genome shotgun (WGS) entry which is preliminary data.</text>
</comment>
<name>A0A7Z0HZ73_9RHOB</name>
<dbReference type="GO" id="GO:0004519">
    <property type="term" value="F:endonuclease activity"/>
    <property type="evidence" value="ECO:0007669"/>
    <property type="project" value="UniProtKB-KW"/>
</dbReference>
<dbReference type="PANTHER" id="PTHR37827">
    <property type="entry name" value="TUDOR DOMAIN-CONTAINING PROTEIN"/>
    <property type="match status" value="1"/>
</dbReference>
<keyword evidence="1" id="KW-0255">Endonuclease</keyword>
<protein>
    <submittedName>
        <fullName evidence="1">HNH endonuclease</fullName>
    </submittedName>
</protein>
<sequence>MDQPPESDPECPLCRRPIPPGVPQSLHHLIPKLRGGKGGPVVLLHSICHREIHATLTETELATIYNTPEALRAHPRLARFIAWVARRPPAFNSKVPGAQRGPRRRSRR</sequence>
<gene>
    <name evidence="1" type="ORF">HUK65_06920</name>
</gene>
<keyword evidence="1" id="KW-0378">Hydrolase</keyword>
<evidence type="ECO:0000313" key="1">
    <source>
        <dbReference type="EMBL" id="NYS24722.1"/>
    </source>
</evidence>
<keyword evidence="2" id="KW-1185">Reference proteome</keyword>